<reference evidence="3" key="2">
    <citation type="submission" date="2015-01" db="EMBL/GenBank/DDBJ databases">
        <title>Evolutionary Origins and Diversification of the Mycorrhizal Mutualists.</title>
        <authorList>
            <consortium name="DOE Joint Genome Institute"/>
            <consortium name="Mycorrhizal Genomics Consortium"/>
            <person name="Kohler A."/>
            <person name="Kuo A."/>
            <person name="Nagy L.G."/>
            <person name="Floudas D."/>
            <person name="Copeland A."/>
            <person name="Barry K.W."/>
            <person name="Cichocki N."/>
            <person name="Veneault-Fourrey C."/>
            <person name="LaButti K."/>
            <person name="Lindquist E.A."/>
            <person name="Lipzen A."/>
            <person name="Lundell T."/>
            <person name="Morin E."/>
            <person name="Murat C."/>
            <person name="Riley R."/>
            <person name="Ohm R."/>
            <person name="Sun H."/>
            <person name="Tunlid A."/>
            <person name="Henrissat B."/>
            <person name="Grigoriev I.V."/>
            <person name="Hibbett D.S."/>
            <person name="Martin F."/>
        </authorList>
    </citation>
    <scope>NUCLEOTIDE SEQUENCE [LARGE SCALE GENOMIC DNA]</scope>
    <source>
        <strain evidence="3">441</strain>
    </source>
</reference>
<dbReference type="OrthoDB" id="2688201at2759"/>
<proteinExistence type="predicted"/>
<evidence type="ECO:0000256" key="1">
    <source>
        <dbReference type="SAM" id="Phobius"/>
    </source>
</evidence>
<keyword evidence="1" id="KW-0472">Membrane</keyword>
<feature type="transmembrane region" description="Helical" evidence="1">
    <location>
        <begin position="95"/>
        <end position="113"/>
    </location>
</feature>
<dbReference type="AlphaFoldDB" id="A0A0C9Z0N9"/>
<dbReference type="Proteomes" id="UP000054018">
    <property type="component" value="Unassembled WGS sequence"/>
</dbReference>
<reference evidence="2 3" key="1">
    <citation type="submission" date="2014-04" db="EMBL/GenBank/DDBJ databases">
        <authorList>
            <consortium name="DOE Joint Genome Institute"/>
            <person name="Kuo A."/>
            <person name="Kohler A."/>
            <person name="Costa M.D."/>
            <person name="Nagy L.G."/>
            <person name="Floudas D."/>
            <person name="Copeland A."/>
            <person name="Barry K.W."/>
            <person name="Cichocki N."/>
            <person name="Veneault-Fourrey C."/>
            <person name="LaButti K."/>
            <person name="Lindquist E.A."/>
            <person name="Lipzen A."/>
            <person name="Lundell T."/>
            <person name="Morin E."/>
            <person name="Murat C."/>
            <person name="Sun H."/>
            <person name="Tunlid A."/>
            <person name="Henrissat B."/>
            <person name="Grigoriev I.V."/>
            <person name="Hibbett D.S."/>
            <person name="Martin F."/>
            <person name="Nordberg H.P."/>
            <person name="Cantor M.N."/>
            <person name="Hua S.X."/>
        </authorList>
    </citation>
    <scope>NUCLEOTIDE SEQUENCE [LARGE SCALE GENOMIC DNA]</scope>
    <source>
        <strain evidence="2 3">441</strain>
    </source>
</reference>
<protein>
    <submittedName>
        <fullName evidence="2">Uncharacterized protein</fullName>
    </submittedName>
</protein>
<dbReference type="HOGENOM" id="CLU_1816559_0_0_1"/>
<dbReference type="EMBL" id="KN833737">
    <property type="protein sequence ID" value="KIK22626.1"/>
    <property type="molecule type" value="Genomic_DNA"/>
</dbReference>
<name>A0A0C9Z0N9_9AGAM</name>
<feature type="transmembrane region" description="Helical" evidence="1">
    <location>
        <begin position="59"/>
        <end position="83"/>
    </location>
</feature>
<sequence>MNHEPLSLELAQELREQSKTALSVLIAFLAFSPSNALQAVTLALLLYTVSLYALTCMGYFQGVSIFQCICLHAIPFIGLFVMATIELVLVVQSPGVVITVLVLCILLPLVGGLQRTWWIRDKSSAAHLEGRGCTSREANAAA</sequence>
<evidence type="ECO:0000313" key="2">
    <source>
        <dbReference type="EMBL" id="KIK22626.1"/>
    </source>
</evidence>
<evidence type="ECO:0000313" key="3">
    <source>
        <dbReference type="Proteomes" id="UP000054018"/>
    </source>
</evidence>
<organism evidence="2 3">
    <name type="scientific">Pisolithus microcarpus 441</name>
    <dbReference type="NCBI Taxonomy" id="765257"/>
    <lineage>
        <taxon>Eukaryota</taxon>
        <taxon>Fungi</taxon>
        <taxon>Dikarya</taxon>
        <taxon>Basidiomycota</taxon>
        <taxon>Agaricomycotina</taxon>
        <taxon>Agaricomycetes</taxon>
        <taxon>Agaricomycetidae</taxon>
        <taxon>Boletales</taxon>
        <taxon>Sclerodermatineae</taxon>
        <taxon>Pisolithaceae</taxon>
        <taxon>Pisolithus</taxon>
    </lineage>
</organism>
<keyword evidence="3" id="KW-1185">Reference proteome</keyword>
<keyword evidence="1" id="KW-1133">Transmembrane helix</keyword>
<keyword evidence="1" id="KW-0812">Transmembrane</keyword>
<gene>
    <name evidence="2" type="ORF">PISMIDRAFT_680035</name>
</gene>
<accession>A0A0C9Z0N9</accession>